<gene>
    <name evidence="1" type="ORF">TTHT_0350</name>
</gene>
<sequence length="197" mass="22831">MTNILRRCRMRKLLIIILAVAFTFAGFAKTRHLGDFSYINTDGPINVAVNAVVAVKFNKKKYLPFILYLGTDKGVTANIDRNSIVMEYKGRIYHLPSYKEWRKNYNEDVYDLSLFSREPEHVFPSEMSIYQFQTDVDFFPARNEGLKIGNLLSISYRIGAVTKVYFKNPGIKRGDTIKIKIFDKDNKSIYGEVEIKF</sequence>
<dbReference type="EMBL" id="AP017470">
    <property type="protein sequence ID" value="BBB31966.1"/>
    <property type="molecule type" value="Genomic_DNA"/>
</dbReference>
<evidence type="ECO:0000313" key="2">
    <source>
        <dbReference type="Proteomes" id="UP000595564"/>
    </source>
</evidence>
<evidence type="ECO:0000313" key="1">
    <source>
        <dbReference type="EMBL" id="BBB31966.1"/>
    </source>
</evidence>
<organism evidence="1 2">
    <name type="scientific">Thermotomaculum hydrothermale</name>
    <dbReference type="NCBI Taxonomy" id="981385"/>
    <lineage>
        <taxon>Bacteria</taxon>
        <taxon>Pseudomonadati</taxon>
        <taxon>Acidobacteriota</taxon>
        <taxon>Holophagae</taxon>
        <taxon>Thermotomaculales</taxon>
        <taxon>Thermotomaculaceae</taxon>
        <taxon>Thermotomaculum</taxon>
    </lineage>
</organism>
<protein>
    <submittedName>
        <fullName evidence="1">Uncharacterized protein</fullName>
    </submittedName>
</protein>
<dbReference type="AlphaFoldDB" id="A0A7R6SXX4"/>
<name>A0A7R6SXX4_9BACT</name>
<accession>A0A7R6SXX4</accession>
<keyword evidence="2" id="KW-1185">Reference proteome</keyword>
<dbReference type="Proteomes" id="UP000595564">
    <property type="component" value="Chromosome"/>
</dbReference>
<proteinExistence type="predicted"/>
<reference evidence="1 2" key="1">
    <citation type="journal article" date="2012" name="Extremophiles">
        <title>Thermotomaculum hydrothermale gen. nov., sp. nov., a novel heterotrophic thermophile within the phylum Acidobacteria from a deep-sea hydrothermal vent chimney in the Southern Okinawa Trough.</title>
        <authorList>
            <person name="Izumi H."/>
            <person name="Nunoura T."/>
            <person name="Miyazaki M."/>
            <person name="Mino S."/>
            <person name="Toki T."/>
            <person name="Takai K."/>
            <person name="Sako Y."/>
            <person name="Sawabe T."/>
            <person name="Nakagawa S."/>
        </authorList>
    </citation>
    <scope>NUCLEOTIDE SEQUENCE [LARGE SCALE GENOMIC DNA]</scope>
    <source>
        <strain evidence="1 2">AC55</strain>
    </source>
</reference>
<dbReference type="KEGG" id="thyd:TTHT_0350"/>